<evidence type="ECO:0000259" key="11">
    <source>
        <dbReference type="Pfam" id="PF04389"/>
    </source>
</evidence>
<dbReference type="Proteomes" id="UP000095085">
    <property type="component" value="Unassembled WGS sequence"/>
</dbReference>
<dbReference type="EC" id="3.4.-.-" evidence="9"/>
<organism evidence="12 13">
    <name type="scientific">Hyphopichia burtonii NRRL Y-1933</name>
    <dbReference type="NCBI Taxonomy" id="984485"/>
    <lineage>
        <taxon>Eukaryota</taxon>
        <taxon>Fungi</taxon>
        <taxon>Dikarya</taxon>
        <taxon>Ascomycota</taxon>
        <taxon>Saccharomycotina</taxon>
        <taxon>Pichiomycetes</taxon>
        <taxon>Debaryomycetaceae</taxon>
        <taxon>Hyphopichia</taxon>
    </lineage>
</organism>
<accession>A0A1E4RFT4</accession>
<sequence>MKLALLNIASCLVAVNAIPLSLDGFQQSILNLNIPKFGDIKDSIPLNLPEFLNFDKPEYPNEFNDKLMSIESFDKLPEIDTEQLQSLIKAEDLKQGAESLYNISLNSVLEYGNPTRVIGSPGHWGTIGYIIDEIRKLGGYYKVKTQRFNAIDGKVNSFSLLIDGVQPKSLEAFSMTPATPDLSVVHGDLILVDGYGCSLLDFPNDLTKDNIVLIKRGECPFGDKSNNAGKSGAKGAIIYDSNGSLLGTLGTPQGNEVPTLGVSEKDVKSYIDKLIEDPSYKFETSLFVDAYVRNISTLNVIAETAHGDHDNVVSLGAHSDSVGAGPGINDDGSGSISLLTVAKQLTNFKVNNAVRFAWWSAEEEGLLGSTAYAESLDEAENSKLRLFMDYDMMASPNYEYQVYDANNEDHPNGSGDLKQLYIDWYLEHGLNYTLVPFDGRSDYVGFIDVDIPAGGIATGAEGVKTQEGVEKFGGKAGQWFDPCYHQLCDDLQNPDYEAWVINTQLISHSIAVYAKTFEGFPERSTSKVESKSQPQFQLRGSKFIY</sequence>
<name>A0A1E4RFT4_9ASCO</name>
<dbReference type="InterPro" id="IPR041756">
    <property type="entry name" value="M28_SGAP-like"/>
</dbReference>
<comment type="similarity">
    <text evidence="2">Belongs to the peptidase M28 family. M28A subfamily.</text>
</comment>
<dbReference type="InterPro" id="IPR045175">
    <property type="entry name" value="M28_fam"/>
</dbReference>
<dbReference type="InterPro" id="IPR003137">
    <property type="entry name" value="PA_domain"/>
</dbReference>
<evidence type="ECO:0000256" key="7">
    <source>
        <dbReference type="ARBA" id="ARBA00022801"/>
    </source>
</evidence>
<evidence type="ECO:0000313" key="13">
    <source>
        <dbReference type="Proteomes" id="UP000095085"/>
    </source>
</evidence>
<dbReference type="PANTHER" id="PTHR12147">
    <property type="entry name" value="METALLOPEPTIDASE M28 FAMILY MEMBER"/>
    <property type="match status" value="1"/>
</dbReference>
<dbReference type="Gene3D" id="3.50.30.30">
    <property type="match status" value="1"/>
</dbReference>
<dbReference type="AlphaFoldDB" id="A0A1E4RFT4"/>
<comment type="cofactor">
    <cofactor evidence="1">
        <name>Zn(2+)</name>
        <dbReference type="ChEBI" id="CHEBI:29105"/>
    </cofactor>
</comment>
<feature type="domain" description="PA" evidence="10">
    <location>
        <begin position="186"/>
        <end position="268"/>
    </location>
</feature>
<dbReference type="Pfam" id="PF04389">
    <property type="entry name" value="Peptidase_M28"/>
    <property type="match status" value="1"/>
</dbReference>
<evidence type="ECO:0000256" key="2">
    <source>
        <dbReference type="ARBA" id="ARBA00005957"/>
    </source>
</evidence>
<evidence type="ECO:0000256" key="1">
    <source>
        <dbReference type="ARBA" id="ARBA00001947"/>
    </source>
</evidence>
<dbReference type="InterPro" id="IPR007484">
    <property type="entry name" value="Peptidase_M28"/>
</dbReference>
<evidence type="ECO:0000256" key="6">
    <source>
        <dbReference type="ARBA" id="ARBA00022729"/>
    </source>
</evidence>
<dbReference type="Gene3D" id="3.40.630.10">
    <property type="entry name" value="Zn peptidases"/>
    <property type="match status" value="1"/>
</dbReference>
<dbReference type="PANTHER" id="PTHR12147:SF17">
    <property type="entry name" value="AMINOPEPTIDASE Y"/>
    <property type="match status" value="1"/>
</dbReference>
<keyword evidence="13" id="KW-1185">Reference proteome</keyword>
<keyword evidence="6 9" id="KW-0732">Signal</keyword>
<keyword evidence="8 9" id="KW-0862">Zinc</keyword>
<dbReference type="GO" id="GO:0008235">
    <property type="term" value="F:metalloexopeptidase activity"/>
    <property type="evidence" value="ECO:0007669"/>
    <property type="project" value="InterPro"/>
</dbReference>
<evidence type="ECO:0000256" key="9">
    <source>
        <dbReference type="RuleBase" id="RU361240"/>
    </source>
</evidence>
<keyword evidence="3" id="KW-0031">Aminopeptidase</keyword>
<evidence type="ECO:0000313" key="12">
    <source>
        <dbReference type="EMBL" id="ODV66120.1"/>
    </source>
</evidence>
<keyword evidence="4 9" id="KW-0645">Protease</keyword>
<dbReference type="SUPFAM" id="SSF53187">
    <property type="entry name" value="Zn-dependent exopeptidases"/>
    <property type="match status" value="1"/>
</dbReference>
<dbReference type="FunFam" id="3.40.630.10:FF:000093">
    <property type="entry name" value="Peptide hydrolase"/>
    <property type="match status" value="1"/>
</dbReference>
<evidence type="ECO:0000259" key="10">
    <source>
        <dbReference type="Pfam" id="PF02225"/>
    </source>
</evidence>
<feature type="chain" id="PRO_5009027715" description="Peptide hydrolase" evidence="9">
    <location>
        <begin position="18"/>
        <end position="545"/>
    </location>
</feature>
<dbReference type="OrthoDB" id="10013407at2759"/>
<dbReference type="STRING" id="984485.A0A1E4RFT4"/>
<evidence type="ECO:0000256" key="3">
    <source>
        <dbReference type="ARBA" id="ARBA00022438"/>
    </source>
</evidence>
<dbReference type="RefSeq" id="XP_020075187.1">
    <property type="nucleotide sequence ID" value="XM_020220239.1"/>
</dbReference>
<dbReference type="GO" id="GO:0006508">
    <property type="term" value="P:proteolysis"/>
    <property type="evidence" value="ECO:0007669"/>
    <property type="project" value="UniProtKB-KW"/>
</dbReference>
<reference evidence="13" key="1">
    <citation type="submission" date="2016-05" db="EMBL/GenBank/DDBJ databases">
        <title>Comparative genomics of biotechnologically important yeasts.</title>
        <authorList>
            <consortium name="DOE Joint Genome Institute"/>
            <person name="Riley R."/>
            <person name="Haridas S."/>
            <person name="Wolfe K.H."/>
            <person name="Lopes M.R."/>
            <person name="Hittinger C.T."/>
            <person name="Goker M."/>
            <person name="Salamov A."/>
            <person name="Wisecaver J."/>
            <person name="Long T.M."/>
            <person name="Aerts A.L."/>
            <person name="Barry K."/>
            <person name="Choi C."/>
            <person name="Clum A."/>
            <person name="Coughlan A.Y."/>
            <person name="Deshpande S."/>
            <person name="Douglass A.P."/>
            <person name="Hanson S.J."/>
            <person name="Klenk H.-P."/>
            <person name="Labutti K."/>
            <person name="Lapidus A."/>
            <person name="Lindquist E."/>
            <person name="Lipzen A."/>
            <person name="Meier-Kolthoff J.P."/>
            <person name="Ohm R.A."/>
            <person name="Otillar R.P."/>
            <person name="Pangilinan J."/>
            <person name="Peng Y."/>
            <person name="Rokas A."/>
            <person name="Rosa C.A."/>
            <person name="Scheuner C."/>
            <person name="Sibirny A.A."/>
            <person name="Slot J.C."/>
            <person name="Stielow J.B."/>
            <person name="Sun H."/>
            <person name="Kurtzman C.P."/>
            <person name="Blackwell M."/>
            <person name="Grigoriev I.V."/>
            <person name="Jeffries T.W."/>
        </authorList>
    </citation>
    <scope>NUCLEOTIDE SEQUENCE [LARGE SCALE GENOMIC DNA]</scope>
    <source>
        <strain evidence="13">NRRL Y-1933</strain>
    </source>
</reference>
<proteinExistence type="inferred from homology"/>
<dbReference type="Pfam" id="PF02225">
    <property type="entry name" value="PA"/>
    <property type="match status" value="1"/>
</dbReference>
<protein>
    <recommendedName>
        <fullName evidence="9">Peptide hydrolase</fullName>
        <ecNumber evidence="9">3.4.-.-</ecNumber>
    </recommendedName>
</protein>
<feature type="domain" description="Peptidase M28" evidence="11">
    <location>
        <begin position="299"/>
        <end position="507"/>
    </location>
</feature>
<dbReference type="GO" id="GO:0046872">
    <property type="term" value="F:metal ion binding"/>
    <property type="evidence" value="ECO:0007669"/>
    <property type="project" value="UniProtKB-KW"/>
</dbReference>
<dbReference type="CDD" id="cd03876">
    <property type="entry name" value="M28_SGAP_like"/>
    <property type="match status" value="1"/>
</dbReference>
<dbReference type="GeneID" id="30994789"/>
<keyword evidence="7 9" id="KW-0378">Hydrolase</keyword>
<feature type="signal peptide" evidence="9">
    <location>
        <begin position="1"/>
        <end position="17"/>
    </location>
</feature>
<keyword evidence="5 9" id="KW-0479">Metal-binding</keyword>
<evidence type="ECO:0000256" key="4">
    <source>
        <dbReference type="ARBA" id="ARBA00022670"/>
    </source>
</evidence>
<dbReference type="EMBL" id="KV454543">
    <property type="protein sequence ID" value="ODV66120.1"/>
    <property type="molecule type" value="Genomic_DNA"/>
</dbReference>
<gene>
    <name evidence="12" type="ORF">HYPBUDRAFT_149890</name>
</gene>
<dbReference type="InterPro" id="IPR046450">
    <property type="entry name" value="PA_dom_sf"/>
</dbReference>
<evidence type="ECO:0000256" key="8">
    <source>
        <dbReference type="ARBA" id="ARBA00022833"/>
    </source>
</evidence>
<dbReference type="GO" id="GO:0004177">
    <property type="term" value="F:aminopeptidase activity"/>
    <property type="evidence" value="ECO:0007669"/>
    <property type="project" value="UniProtKB-KW"/>
</dbReference>
<evidence type="ECO:0000256" key="5">
    <source>
        <dbReference type="ARBA" id="ARBA00022723"/>
    </source>
</evidence>
<dbReference type="SUPFAM" id="SSF52025">
    <property type="entry name" value="PA domain"/>
    <property type="match status" value="1"/>
</dbReference>